<organism evidence="1 2">
    <name type="scientific">Gigaspora margarita</name>
    <dbReference type="NCBI Taxonomy" id="4874"/>
    <lineage>
        <taxon>Eukaryota</taxon>
        <taxon>Fungi</taxon>
        <taxon>Fungi incertae sedis</taxon>
        <taxon>Mucoromycota</taxon>
        <taxon>Glomeromycotina</taxon>
        <taxon>Glomeromycetes</taxon>
        <taxon>Diversisporales</taxon>
        <taxon>Gigasporaceae</taxon>
        <taxon>Gigaspora</taxon>
    </lineage>
</organism>
<dbReference type="Proteomes" id="UP000439903">
    <property type="component" value="Unassembled WGS sequence"/>
</dbReference>
<gene>
    <name evidence="1" type="ORF">F8M41_015092</name>
</gene>
<evidence type="ECO:0000313" key="1">
    <source>
        <dbReference type="EMBL" id="KAF0524639.1"/>
    </source>
</evidence>
<sequence length="109" mass="12209">MKGIKGKLLASFNGASKEELMIHLKNYSGPWTILHYLIEEGKQKENILKRSKTSAETLENITQLSVNISAISNTLNSTSKANQFIGDESQEFIENINAAHQHVLNILNR</sequence>
<evidence type="ECO:0000313" key="2">
    <source>
        <dbReference type="Proteomes" id="UP000439903"/>
    </source>
</evidence>
<comment type="caution">
    <text evidence="1">The sequence shown here is derived from an EMBL/GenBank/DDBJ whole genome shotgun (WGS) entry which is preliminary data.</text>
</comment>
<name>A0A8H4AQY3_GIGMA</name>
<accession>A0A8H4AQY3</accession>
<proteinExistence type="predicted"/>
<keyword evidence="2" id="KW-1185">Reference proteome</keyword>
<dbReference type="AlphaFoldDB" id="A0A8H4AQY3"/>
<reference evidence="1 2" key="1">
    <citation type="journal article" date="2019" name="Environ. Microbiol.">
        <title>At the nexus of three kingdoms: the genome of the mycorrhizal fungus Gigaspora margarita provides insights into plant, endobacterial and fungal interactions.</title>
        <authorList>
            <person name="Venice F."/>
            <person name="Ghignone S."/>
            <person name="Salvioli di Fossalunga A."/>
            <person name="Amselem J."/>
            <person name="Novero M."/>
            <person name="Xianan X."/>
            <person name="Sedzielewska Toro K."/>
            <person name="Morin E."/>
            <person name="Lipzen A."/>
            <person name="Grigoriev I.V."/>
            <person name="Henrissat B."/>
            <person name="Martin F.M."/>
            <person name="Bonfante P."/>
        </authorList>
    </citation>
    <scope>NUCLEOTIDE SEQUENCE [LARGE SCALE GENOMIC DNA]</scope>
    <source>
        <strain evidence="1 2">BEG34</strain>
    </source>
</reference>
<dbReference type="OrthoDB" id="2472681at2759"/>
<protein>
    <submittedName>
        <fullName evidence="1">Uncharacterized protein</fullName>
    </submittedName>
</protein>
<dbReference type="EMBL" id="WTPW01000312">
    <property type="protein sequence ID" value="KAF0524639.1"/>
    <property type="molecule type" value="Genomic_DNA"/>
</dbReference>